<feature type="region of interest" description="Disordered" evidence="12">
    <location>
        <begin position="555"/>
        <end position="596"/>
    </location>
</feature>
<evidence type="ECO:0000313" key="14">
    <source>
        <dbReference type="EMBL" id="KAL2891478.1"/>
    </source>
</evidence>
<evidence type="ECO:0000313" key="15">
    <source>
        <dbReference type="Proteomes" id="UP001610728"/>
    </source>
</evidence>
<dbReference type="RefSeq" id="XP_070862658.1">
    <property type="nucleotide sequence ID" value="XM_070999816.1"/>
</dbReference>
<keyword evidence="4" id="KW-0813">Transport</keyword>
<sequence>MQQPMLEASLIWLSYGVAVLIALAVSSTTVYTWQAPRDRSLVVSLIAVISIAALLATVLLLPVDIAIISSTTDRTLGSKKKWATPDKITEITDTLQLLYYVLYSLDAALCLFVIPFGYFWYEEYDEIEIEEGRTISSRVIGAVKSTVGFVMLVVVLLVLGYFLPTESLSSNFQGAAASLATKKVEKALDFCLGVMAVVGSLLYVTYTGVGLASLPTSFIRAAPSLSTPTFANANARSLLRNRERQRQLELRNNSRFSSKDRRELEQLVREERTLVRRQRLAEEAQGLRRSWLQKFWLSICSILKPLKLVGGLAMLIVALVLCSSVLITGIDKATHASSCKSNCNYSLEKLHLFQPMDALFLWAAQSFPADYVLMTLLIMFLLASSISGVATVGIRFLWIRIFHIRHGRTAPQALLITTIMLAMIILAINYSLVTTIAPQYSLYGTQTVCTASSVNPLGCLGRPELVVKCSSILQISGHAAHICTPSVMSTFVHRITSTWRLFGVIDLWAQFAFLFVFLLTLIIVFVRAPKLNITEIDEDAEHDEEERLLARSTPTEAYGGTWHNISGRARSKRSWTASSTADSRASRSSAASSTAN</sequence>
<feature type="transmembrane region" description="Helical" evidence="13">
    <location>
        <begin position="97"/>
        <end position="121"/>
    </location>
</feature>
<keyword evidence="9" id="KW-0458">Lysosome</keyword>
<evidence type="ECO:0000256" key="5">
    <source>
        <dbReference type="ARBA" id="ARBA00022628"/>
    </source>
</evidence>
<reference evidence="14 15" key="1">
    <citation type="submission" date="2020-05" db="EMBL/GenBank/DDBJ databases">
        <title>Ceratocystis lukuohia genome.</title>
        <authorList>
            <person name="Harrington T.C."/>
            <person name="Kim K."/>
            <person name="Mayers C.G."/>
        </authorList>
    </citation>
    <scope>NUCLEOTIDE SEQUENCE [LARGE SCALE GENOMIC DNA]</scope>
    <source>
        <strain evidence="14 15">C4212</strain>
    </source>
</reference>
<evidence type="ECO:0000256" key="9">
    <source>
        <dbReference type="ARBA" id="ARBA00023228"/>
    </source>
</evidence>
<comment type="function">
    <text evidence="11">Probable lysosomal cobalamin transporter. Required to export cobalamin from lysosomes allowing its conversion to cofactors.</text>
</comment>
<dbReference type="InterPro" id="IPR050854">
    <property type="entry name" value="LMBD1_LysCbl_Transport"/>
</dbReference>
<evidence type="ECO:0000256" key="6">
    <source>
        <dbReference type="ARBA" id="ARBA00022692"/>
    </source>
</evidence>
<comment type="subcellular location">
    <subcellularLocation>
        <location evidence="1">Lysosome membrane</location>
        <topology evidence="1">Multi-pass membrane protein</topology>
    </subcellularLocation>
</comment>
<feature type="transmembrane region" description="Helical" evidence="13">
    <location>
        <begin position="371"/>
        <end position="398"/>
    </location>
</feature>
<feature type="transmembrane region" description="Helical" evidence="13">
    <location>
        <begin position="45"/>
        <end position="68"/>
    </location>
</feature>
<feature type="compositionally biased region" description="Low complexity" evidence="12">
    <location>
        <begin position="574"/>
        <end position="596"/>
    </location>
</feature>
<feature type="transmembrane region" description="Helical" evidence="13">
    <location>
        <begin position="507"/>
        <end position="526"/>
    </location>
</feature>
<comment type="similarity">
    <text evidence="2">Belongs to the LIMR family. LMBRD1 subfamily.</text>
</comment>
<organism evidence="14 15">
    <name type="scientific">Ceratocystis lukuohia</name>
    <dbReference type="NCBI Taxonomy" id="2019550"/>
    <lineage>
        <taxon>Eukaryota</taxon>
        <taxon>Fungi</taxon>
        <taxon>Dikarya</taxon>
        <taxon>Ascomycota</taxon>
        <taxon>Pezizomycotina</taxon>
        <taxon>Sordariomycetes</taxon>
        <taxon>Hypocreomycetidae</taxon>
        <taxon>Microascales</taxon>
        <taxon>Ceratocystidaceae</taxon>
        <taxon>Ceratocystis</taxon>
    </lineage>
</organism>
<evidence type="ECO:0000256" key="8">
    <source>
        <dbReference type="ARBA" id="ARBA00023136"/>
    </source>
</evidence>
<keyword evidence="7 13" id="KW-1133">Transmembrane helix</keyword>
<evidence type="ECO:0000256" key="11">
    <source>
        <dbReference type="ARBA" id="ARBA00025515"/>
    </source>
</evidence>
<feature type="transmembrane region" description="Helical" evidence="13">
    <location>
        <begin position="12"/>
        <end position="33"/>
    </location>
</feature>
<dbReference type="InterPro" id="IPR006876">
    <property type="entry name" value="LMBR1-like_membr_prot"/>
</dbReference>
<dbReference type="Proteomes" id="UP001610728">
    <property type="component" value="Unassembled WGS sequence"/>
</dbReference>
<feature type="transmembrane region" description="Helical" evidence="13">
    <location>
        <begin position="410"/>
        <end position="432"/>
    </location>
</feature>
<dbReference type="EMBL" id="JABSNW010000001">
    <property type="protein sequence ID" value="KAL2891478.1"/>
    <property type="molecule type" value="Genomic_DNA"/>
</dbReference>
<evidence type="ECO:0000256" key="7">
    <source>
        <dbReference type="ARBA" id="ARBA00022989"/>
    </source>
</evidence>
<dbReference type="GeneID" id="98115082"/>
<dbReference type="Pfam" id="PF04791">
    <property type="entry name" value="LMBR1"/>
    <property type="match status" value="1"/>
</dbReference>
<accession>A0ABR4MT86</accession>
<evidence type="ECO:0000256" key="10">
    <source>
        <dbReference type="ARBA" id="ARBA00023285"/>
    </source>
</evidence>
<evidence type="ECO:0000256" key="12">
    <source>
        <dbReference type="SAM" id="MobiDB-lite"/>
    </source>
</evidence>
<keyword evidence="15" id="KW-1185">Reference proteome</keyword>
<evidence type="ECO:0000256" key="4">
    <source>
        <dbReference type="ARBA" id="ARBA00022448"/>
    </source>
</evidence>
<keyword evidence="8 13" id="KW-0472">Membrane</keyword>
<dbReference type="PANTHER" id="PTHR16130:SF2">
    <property type="entry name" value="LYSOSOMAL COBALAMIN TRANSPORT ESCORT PROTEIN LMBD1"/>
    <property type="match status" value="1"/>
</dbReference>
<keyword evidence="6 13" id="KW-0812">Transmembrane</keyword>
<feature type="transmembrane region" description="Helical" evidence="13">
    <location>
        <begin position="142"/>
        <end position="163"/>
    </location>
</feature>
<proteinExistence type="inferred from homology"/>
<evidence type="ECO:0000256" key="13">
    <source>
        <dbReference type="SAM" id="Phobius"/>
    </source>
</evidence>
<dbReference type="PANTHER" id="PTHR16130">
    <property type="entry name" value="LYSOSOMAL COBALAMIN TRANSPORTER-RELATED"/>
    <property type="match status" value="1"/>
</dbReference>
<comment type="caution">
    <text evidence="14">The sequence shown here is derived from an EMBL/GenBank/DDBJ whole genome shotgun (WGS) entry which is preliminary data.</text>
</comment>
<feature type="transmembrane region" description="Helical" evidence="13">
    <location>
        <begin position="192"/>
        <end position="214"/>
    </location>
</feature>
<evidence type="ECO:0000256" key="1">
    <source>
        <dbReference type="ARBA" id="ARBA00004155"/>
    </source>
</evidence>
<protein>
    <recommendedName>
        <fullName evidence="3">Probable lysosomal cobalamin transporter</fullName>
    </recommendedName>
</protein>
<evidence type="ECO:0000256" key="3">
    <source>
        <dbReference type="ARBA" id="ARBA00017088"/>
    </source>
</evidence>
<gene>
    <name evidence="14" type="ORF">HOO65_010836</name>
</gene>
<name>A0ABR4MT86_9PEZI</name>
<evidence type="ECO:0000256" key="2">
    <source>
        <dbReference type="ARBA" id="ARBA00009901"/>
    </source>
</evidence>
<keyword evidence="10" id="KW-0170">Cobalt</keyword>
<feature type="transmembrane region" description="Helical" evidence="13">
    <location>
        <begin position="308"/>
        <end position="330"/>
    </location>
</feature>
<keyword evidence="5" id="KW-0846">Cobalamin</keyword>